<dbReference type="RefSeq" id="WP_344934373.1">
    <property type="nucleotide sequence ID" value="NZ_BAAAZR010000001.1"/>
</dbReference>
<name>A0ABP7HDJ9_9ACTN</name>
<feature type="transmembrane region" description="Helical" evidence="1">
    <location>
        <begin position="199"/>
        <end position="223"/>
    </location>
</feature>
<keyword evidence="1" id="KW-1133">Transmembrane helix</keyword>
<dbReference type="EMBL" id="BAAAZR010000001">
    <property type="protein sequence ID" value="GAA3791765.1"/>
    <property type="molecule type" value="Genomic_DNA"/>
</dbReference>
<evidence type="ECO:0000313" key="2">
    <source>
        <dbReference type="EMBL" id="GAA3791765.1"/>
    </source>
</evidence>
<evidence type="ECO:0000256" key="1">
    <source>
        <dbReference type="SAM" id="Phobius"/>
    </source>
</evidence>
<evidence type="ECO:0000313" key="3">
    <source>
        <dbReference type="Proteomes" id="UP001500888"/>
    </source>
</evidence>
<gene>
    <name evidence="2" type="ORF">GCM10022226_08450</name>
</gene>
<sequence>MEVRFGILASPGAAAELAATFPPELAEELSALLPDLRWSIEVVEERLVDPPVQLSELIAAGRRAVLDRGWHLAVCVTDLPLQTARRPVIAHASAAHGVAVLSLPALGPVGVRRRAISASVRLVEAMLGGASAADGKEPDGGTAGRQRSAAVLRRARELADQVEIDDRGVLLAARVITGNLWLLLGMLRANRPWRLAIRLSRVLVAAAAAVAAALVTSDIWSLADHLGLVRLSVLTVGSVLAMTLTIVIGANLWERHPNANVREQVMLFNIVTVITVIIGVVVFYIALFLIALAGTAVLVPEKFFASVLSHPVDFSDYLLLAWLAASIATVGGALGAGLESDDAVREAAYTYHPDTPLTRST</sequence>
<feature type="transmembrane region" description="Helical" evidence="1">
    <location>
        <begin position="265"/>
        <end position="297"/>
    </location>
</feature>
<feature type="transmembrane region" description="Helical" evidence="1">
    <location>
        <begin position="317"/>
        <end position="338"/>
    </location>
</feature>
<keyword evidence="3" id="KW-1185">Reference proteome</keyword>
<keyword evidence="1" id="KW-0472">Membrane</keyword>
<comment type="caution">
    <text evidence="2">The sequence shown here is derived from an EMBL/GenBank/DDBJ whole genome shotgun (WGS) entry which is preliminary data.</text>
</comment>
<protein>
    <recommendedName>
        <fullName evidence="4">5,10-methylene-tetrahydrofolate dehydrogenase</fullName>
    </recommendedName>
</protein>
<dbReference type="Proteomes" id="UP001500888">
    <property type="component" value="Unassembled WGS sequence"/>
</dbReference>
<evidence type="ECO:0008006" key="4">
    <source>
        <dbReference type="Google" id="ProtNLM"/>
    </source>
</evidence>
<feature type="transmembrane region" description="Helical" evidence="1">
    <location>
        <begin position="168"/>
        <end position="187"/>
    </location>
</feature>
<reference evidence="3" key="1">
    <citation type="journal article" date="2019" name="Int. J. Syst. Evol. Microbiol.">
        <title>The Global Catalogue of Microorganisms (GCM) 10K type strain sequencing project: providing services to taxonomists for standard genome sequencing and annotation.</title>
        <authorList>
            <consortium name="The Broad Institute Genomics Platform"/>
            <consortium name="The Broad Institute Genome Sequencing Center for Infectious Disease"/>
            <person name="Wu L."/>
            <person name="Ma J."/>
        </authorList>
    </citation>
    <scope>NUCLEOTIDE SEQUENCE [LARGE SCALE GENOMIC DNA]</scope>
    <source>
        <strain evidence="3">JCM 16908</strain>
    </source>
</reference>
<organism evidence="2 3">
    <name type="scientific">Sphaerisporangium flaviroseum</name>
    <dbReference type="NCBI Taxonomy" id="509199"/>
    <lineage>
        <taxon>Bacteria</taxon>
        <taxon>Bacillati</taxon>
        <taxon>Actinomycetota</taxon>
        <taxon>Actinomycetes</taxon>
        <taxon>Streptosporangiales</taxon>
        <taxon>Streptosporangiaceae</taxon>
        <taxon>Sphaerisporangium</taxon>
    </lineage>
</organism>
<feature type="transmembrane region" description="Helical" evidence="1">
    <location>
        <begin position="229"/>
        <end position="253"/>
    </location>
</feature>
<proteinExistence type="predicted"/>
<keyword evidence="1" id="KW-0812">Transmembrane</keyword>
<accession>A0ABP7HDJ9</accession>